<evidence type="ECO:0000313" key="2">
    <source>
        <dbReference type="Proteomes" id="UP000178046"/>
    </source>
</evidence>
<sequence>MSWFAVFGVVLAARPLLITLPVLIAEPVSLRSECRQHHAYKKGQKYRYEDIASLHAYLLFN</sequence>
<dbReference type="AlphaFoldDB" id="A0A1F5X2P2"/>
<gene>
    <name evidence="1" type="ORF">A2924_00430</name>
</gene>
<name>A0A1F5X2P2_9BACT</name>
<organism evidence="1 2">
    <name type="scientific">Candidatus Giovannonibacteria bacterium RIFCSPLOWO2_01_FULL_44_16</name>
    <dbReference type="NCBI Taxonomy" id="1798348"/>
    <lineage>
        <taxon>Bacteria</taxon>
        <taxon>Candidatus Giovannoniibacteriota</taxon>
    </lineage>
</organism>
<dbReference type="Proteomes" id="UP000178046">
    <property type="component" value="Unassembled WGS sequence"/>
</dbReference>
<accession>A0A1F5X2P2</accession>
<reference evidence="1 2" key="1">
    <citation type="journal article" date="2016" name="Nat. Commun.">
        <title>Thousands of microbial genomes shed light on interconnected biogeochemical processes in an aquifer system.</title>
        <authorList>
            <person name="Anantharaman K."/>
            <person name="Brown C.T."/>
            <person name="Hug L.A."/>
            <person name="Sharon I."/>
            <person name="Castelle C.J."/>
            <person name="Probst A.J."/>
            <person name="Thomas B.C."/>
            <person name="Singh A."/>
            <person name="Wilkins M.J."/>
            <person name="Karaoz U."/>
            <person name="Brodie E.L."/>
            <person name="Williams K.H."/>
            <person name="Hubbard S.S."/>
            <person name="Banfield J.F."/>
        </authorList>
    </citation>
    <scope>NUCLEOTIDE SEQUENCE [LARGE SCALE GENOMIC DNA]</scope>
</reference>
<proteinExistence type="predicted"/>
<dbReference type="EMBL" id="MFIA01000026">
    <property type="protein sequence ID" value="OGF82140.1"/>
    <property type="molecule type" value="Genomic_DNA"/>
</dbReference>
<comment type="caution">
    <text evidence="1">The sequence shown here is derived from an EMBL/GenBank/DDBJ whole genome shotgun (WGS) entry which is preliminary data.</text>
</comment>
<evidence type="ECO:0000313" key="1">
    <source>
        <dbReference type="EMBL" id="OGF82140.1"/>
    </source>
</evidence>
<protein>
    <submittedName>
        <fullName evidence="1">Uncharacterized protein</fullName>
    </submittedName>
</protein>